<proteinExistence type="predicted"/>
<evidence type="ECO:0000313" key="2">
    <source>
        <dbReference type="Proteomes" id="UP000092213"/>
    </source>
</evidence>
<dbReference type="AlphaFoldDB" id="A0A193G4Q3"/>
<dbReference type="STRING" id="463025.BAU08_09630"/>
<evidence type="ECO:0000313" key="1">
    <source>
        <dbReference type="EMBL" id="ANN74683.1"/>
    </source>
</evidence>
<organism evidence="1 2">
    <name type="scientific">Bordetella bronchialis</name>
    <dbReference type="NCBI Taxonomy" id="463025"/>
    <lineage>
        <taxon>Bacteria</taxon>
        <taxon>Pseudomonadati</taxon>
        <taxon>Pseudomonadota</taxon>
        <taxon>Betaproteobacteria</taxon>
        <taxon>Burkholderiales</taxon>
        <taxon>Alcaligenaceae</taxon>
        <taxon>Bordetella</taxon>
    </lineage>
</organism>
<gene>
    <name evidence="1" type="ORF">BAU08_09630</name>
</gene>
<reference evidence="1 2" key="1">
    <citation type="submission" date="2016-06" db="EMBL/GenBank/DDBJ databases">
        <title>Complete genome sequences of Bordetella bronchialis and Bordetella flabilis.</title>
        <authorList>
            <person name="LiPuma J.J."/>
            <person name="Spilker T."/>
        </authorList>
    </citation>
    <scope>NUCLEOTIDE SEQUENCE [LARGE SCALE GENOMIC DNA]</scope>
    <source>
        <strain evidence="1 2">AU17976</strain>
    </source>
</reference>
<name>A0A193G4Q3_9BORD</name>
<dbReference type="EMBL" id="CP016171">
    <property type="protein sequence ID" value="ANN74683.1"/>
    <property type="molecule type" value="Genomic_DNA"/>
</dbReference>
<accession>A0A193G4Q3</accession>
<sequence>MQSMLHPAMKRTVAVLTMFDLAHFGAVQTPRIPDLMEPKLLTFCSDRGMMVCGFEEIDGQRFYQGWWIQWEAER</sequence>
<dbReference type="Proteomes" id="UP000092213">
    <property type="component" value="Chromosome"/>
</dbReference>
<protein>
    <submittedName>
        <fullName evidence="1">Uncharacterized protein</fullName>
    </submittedName>
</protein>